<dbReference type="EMBL" id="KB454505">
    <property type="protein sequence ID" value="EME29777.1"/>
    <property type="molecule type" value="Genomic_DNA"/>
</dbReference>
<evidence type="ECO:0000256" key="3">
    <source>
        <dbReference type="PROSITE-ProRule" id="PRU00221"/>
    </source>
</evidence>
<dbReference type="eggNOG" id="KOG0266">
    <property type="taxonomic scope" value="Eukaryota"/>
</dbReference>
<dbReference type="OrthoDB" id="6262491at2759"/>
<dbReference type="InterPro" id="IPR036322">
    <property type="entry name" value="WD40_repeat_dom_sf"/>
</dbReference>
<dbReference type="Pfam" id="PF00400">
    <property type="entry name" value="WD40"/>
    <property type="match status" value="3"/>
</dbReference>
<dbReference type="RefSeq" id="XP_005706297.1">
    <property type="nucleotide sequence ID" value="XM_005706240.1"/>
</dbReference>
<dbReference type="PANTHER" id="PTHR44129">
    <property type="entry name" value="WD REPEAT-CONTAINING PROTEIN POP1"/>
    <property type="match status" value="1"/>
</dbReference>
<protein>
    <submittedName>
        <fullName evidence="5">Transducin family protein / WD-40 repeat family protein</fullName>
    </submittedName>
</protein>
<dbReference type="InterPro" id="IPR001680">
    <property type="entry name" value="WD40_rpt"/>
</dbReference>
<dbReference type="AlphaFoldDB" id="M2XI61"/>
<dbReference type="KEGG" id="gsl:Gasu_27790"/>
<dbReference type="PROSITE" id="PS50294">
    <property type="entry name" value="WD_REPEATS_REGION"/>
    <property type="match status" value="2"/>
</dbReference>
<keyword evidence="4" id="KW-0175">Coiled coil</keyword>
<evidence type="ECO:0000313" key="5">
    <source>
        <dbReference type="EMBL" id="EME29777.1"/>
    </source>
</evidence>
<dbReference type="Gene3D" id="2.130.10.10">
    <property type="entry name" value="YVTN repeat-like/Quinoprotein amine dehydrogenase"/>
    <property type="match status" value="2"/>
</dbReference>
<sequence length="517" mass="59002">MTCFRAVKSFPIETVCLSEQPSSWNLLRRSYDCDETVDEFAENICSQVVLIGNRVVTLSPIQGCVYVYNINTSKFCYEISYGKFSATSVGKIESFDNIAVVGYESGEILLWDLDNPSVYFCSLVDNSNRAHQARVRCLKSTLNEYPIIVSCSDDGTIKVWNLSRFSCETNMKTLRSTILLEKVLQIYKSKMTCCNISPDGTQFVTGSTDGSIRIWENMRECCVLLGHTAPITVVSFYLQGLHFVISGSTDETIRLWDYSSGNCVLLLSSLQIPRDFIFIEKNLLLTLTTSLGGFLWNLFHGQCLAQITFHAPNSSSMKNSTFHEKDRNAETSYNDTQQTYFPICDTVSLYYNHEKHEVYVPIPDGSVIAWNCYSFLQKWKGFTPLKELLEVGTVLAKQVPQMTYSSTEIENASQHCDGSLPLETLKSQNSNKELVLRWREERLNAEKQSIEQQRKELELWAKNLEETKEALENLYNRRVENLERRSQIINDLYEQISVKSSSNDLLPPLHTIANYKS</sequence>
<organism evidence="5 6">
    <name type="scientific">Galdieria sulphuraria</name>
    <name type="common">Red alga</name>
    <dbReference type="NCBI Taxonomy" id="130081"/>
    <lineage>
        <taxon>Eukaryota</taxon>
        <taxon>Rhodophyta</taxon>
        <taxon>Bangiophyceae</taxon>
        <taxon>Galdieriales</taxon>
        <taxon>Galdieriaceae</taxon>
        <taxon>Galdieria</taxon>
    </lineage>
</organism>
<evidence type="ECO:0000256" key="2">
    <source>
        <dbReference type="ARBA" id="ARBA00022737"/>
    </source>
</evidence>
<proteinExistence type="predicted"/>
<reference evidence="6" key="1">
    <citation type="journal article" date="2013" name="Science">
        <title>Gene transfer from bacteria and archaea facilitated evolution of an extremophilic eukaryote.</title>
        <authorList>
            <person name="Schonknecht G."/>
            <person name="Chen W.H."/>
            <person name="Ternes C.M."/>
            <person name="Barbier G.G."/>
            <person name="Shrestha R.P."/>
            <person name="Stanke M."/>
            <person name="Brautigam A."/>
            <person name="Baker B.J."/>
            <person name="Banfield J.F."/>
            <person name="Garavito R.M."/>
            <person name="Carr K."/>
            <person name="Wilkerson C."/>
            <person name="Rensing S.A."/>
            <person name="Gagneul D."/>
            <person name="Dickenson N.E."/>
            <person name="Oesterhelt C."/>
            <person name="Lercher M.J."/>
            <person name="Weber A.P."/>
        </authorList>
    </citation>
    <scope>NUCLEOTIDE SEQUENCE [LARGE SCALE GENOMIC DNA]</scope>
    <source>
        <strain evidence="6">074W</strain>
    </source>
</reference>
<accession>M2XI61</accession>
<dbReference type="STRING" id="130081.M2XI61"/>
<dbReference type="GeneID" id="17088547"/>
<evidence type="ECO:0000313" key="6">
    <source>
        <dbReference type="Proteomes" id="UP000030680"/>
    </source>
</evidence>
<evidence type="ECO:0000256" key="4">
    <source>
        <dbReference type="SAM" id="Coils"/>
    </source>
</evidence>
<name>M2XI61_GALSU</name>
<evidence type="ECO:0000256" key="1">
    <source>
        <dbReference type="ARBA" id="ARBA00022574"/>
    </source>
</evidence>
<dbReference type="SMART" id="SM00320">
    <property type="entry name" value="WD40"/>
    <property type="match status" value="4"/>
</dbReference>
<feature type="coiled-coil region" evidence="4">
    <location>
        <begin position="440"/>
        <end position="484"/>
    </location>
</feature>
<dbReference type="InterPro" id="IPR015943">
    <property type="entry name" value="WD40/YVTN_repeat-like_dom_sf"/>
</dbReference>
<dbReference type="SUPFAM" id="SSF50978">
    <property type="entry name" value="WD40 repeat-like"/>
    <property type="match status" value="1"/>
</dbReference>
<dbReference type="InterPro" id="IPR019775">
    <property type="entry name" value="WD40_repeat_CS"/>
</dbReference>
<feature type="repeat" description="WD" evidence="3">
    <location>
        <begin position="224"/>
        <end position="266"/>
    </location>
</feature>
<dbReference type="InterPro" id="IPR050349">
    <property type="entry name" value="WD_LIS1/nudF_dynein_reg"/>
</dbReference>
<feature type="repeat" description="WD" evidence="3">
    <location>
        <begin position="184"/>
        <end position="216"/>
    </location>
</feature>
<keyword evidence="2" id="KW-0677">Repeat</keyword>
<feature type="repeat" description="WD" evidence="3">
    <location>
        <begin position="128"/>
        <end position="170"/>
    </location>
</feature>
<keyword evidence="6" id="KW-1185">Reference proteome</keyword>
<dbReference type="PRINTS" id="PR00320">
    <property type="entry name" value="GPROTEINBRPT"/>
</dbReference>
<dbReference type="Proteomes" id="UP000030680">
    <property type="component" value="Unassembled WGS sequence"/>
</dbReference>
<dbReference type="Gramene" id="EME29777">
    <property type="protein sequence ID" value="EME29777"/>
    <property type="gene ID" value="Gasu_27790"/>
</dbReference>
<gene>
    <name evidence="5" type="ORF">Gasu_27790</name>
</gene>
<dbReference type="PROSITE" id="PS00678">
    <property type="entry name" value="WD_REPEATS_1"/>
    <property type="match status" value="1"/>
</dbReference>
<dbReference type="InterPro" id="IPR020472">
    <property type="entry name" value="WD40_PAC1"/>
</dbReference>
<dbReference type="PROSITE" id="PS50082">
    <property type="entry name" value="WD_REPEATS_2"/>
    <property type="match status" value="3"/>
</dbReference>
<keyword evidence="1 3" id="KW-0853">WD repeat</keyword>